<evidence type="ECO:0000313" key="2">
    <source>
        <dbReference type="Proteomes" id="UP001168821"/>
    </source>
</evidence>
<organism evidence="1 2">
    <name type="scientific">Zophobas morio</name>
    <dbReference type="NCBI Taxonomy" id="2755281"/>
    <lineage>
        <taxon>Eukaryota</taxon>
        <taxon>Metazoa</taxon>
        <taxon>Ecdysozoa</taxon>
        <taxon>Arthropoda</taxon>
        <taxon>Hexapoda</taxon>
        <taxon>Insecta</taxon>
        <taxon>Pterygota</taxon>
        <taxon>Neoptera</taxon>
        <taxon>Endopterygota</taxon>
        <taxon>Coleoptera</taxon>
        <taxon>Polyphaga</taxon>
        <taxon>Cucujiformia</taxon>
        <taxon>Tenebrionidae</taxon>
        <taxon>Zophobas</taxon>
    </lineage>
</organism>
<comment type="caution">
    <text evidence="1">The sequence shown here is derived from an EMBL/GenBank/DDBJ whole genome shotgun (WGS) entry which is preliminary data.</text>
</comment>
<name>A0AA38IZH7_9CUCU</name>
<dbReference type="Proteomes" id="UP001168821">
    <property type="component" value="Unassembled WGS sequence"/>
</dbReference>
<gene>
    <name evidence="1" type="ORF">Zmor_001678</name>
</gene>
<reference evidence="1" key="1">
    <citation type="journal article" date="2023" name="G3 (Bethesda)">
        <title>Whole genome assemblies of Zophobas morio and Tenebrio molitor.</title>
        <authorList>
            <person name="Kaur S."/>
            <person name="Stinson S.A."/>
            <person name="diCenzo G.C."/>
        </authorList>
    </citation>
    <scope>NUCLEOTIDE SEQUENCE</scope>
    <source>
        <strain evidence="1">QUZm001</strain>
    </source>
</reference>
<protein>
    <submittedName>
        <fullName evidence="1">Uncharacterized protein</fullName>
    </submittedName>
</protein>
<accession>A0AA38IZH7</accession>
<proteinExistence type="predicted"/>
<keyword evidence="2" id="KW-1185">Reference proteome</keyword>
<sequence length="91" mass="10296">MGCEEGRDGALSDGVSLDQIVRLESDGWLVKTAQEVVVVVRWGWAKLMAKMPRNRSLDTCKLFLLRERKLRDGSCSSNRNPSADILTKFQR</sequence>
<evidence type="ECO:0000313" key="1">
    <source>
        <dbReference type="EMBL" id="KAJ3666225.1"/>
    </source>
</evidence>
<dbReference type="EMBL" id="JALNTZ010000001">
    <property type="protein sequence ID" value="KAJ3666225.1"/>
    <property type="molecule type" value="Genomic_DNA"/>
</dbReference>
<dbReference type="AlphaFoldDB" id="A0AA38IZH7"/>